<dbReference type="OrthoDB" id="6191410at2"/>
<dbReference type="InterPro" id="IPR029063">
    <property type="entry name" value="SAM-dependent_MTases_sf"/>
</dbReference>
<evidence type="ECO:0000259" key="1">
    <source>
        <dbReference type="Pfam" id="PF08241"/>
    </source>
</evidence>
<dbReference type="GO" id="GO:0032259">
    <property type="term" value="P:methylation"/>
    <property type="evidence" value="ECO:0007669"/>
    <property type="project" value="UniProtKB-KW"/>
</dbReference>
<dbReference type="AlphaFoldDB" id="A0A1H2F618"/>
<dbReference type="InterPro" id="IPR013216">
    <property type="entry name" value="Methyltransf_11"/>
</dbReference>
<dbReference type="Gene3D" id="3.40.50.150">
    <property type="entry name" value="Vaccinia Virus protein VP39"/>
    <property type="match status" value="1"/>
</dbReference>
<gene>
    <name evidence="2" type="ORF">SAMN05216296_1353</name>
</gene>
<keyword evidence="3" id="KW-1185">Reference proteome</keyword>
<dbReference type="STRING" id="364197.SAMN05216296_1353"/>
<keyword evidence="2" id="KW-0808">Transferase</keyword>
<protein>
    <submittedName>
        <fullName evidence="2">Methyltransferase domain-containing protein</fullName>
    </submittedName>
</protein>
<sequence>MNEDAFARADADWLKLTGAARLWLKGPLGGLLQAEGQRLLNAELARYFGGYLVHYGPNALPPAGAKQIKCSVALGAPLPGVHIACDEQAWPLSEHAADAVVLEHGLDFSLSPHDLLREAARSVRPGGHLLIVGINPWSAWGLRHLFARDALAEAHCITAGRVSDWLRLLGFSLEKRQSGCYRPPLSSPAWQTRLQPLERWGNRFNAPGAGCYLLVARKVVAGLRPLRPQRREMMGKLLPMPVAKVSRRDAEP</sequence>
<feature type="domain" description="Methyltransferase type 11" evidence="1">
    <location>
        <begin position="83"/>
        <end position="131"/>
    </location>
</feature>
<organism evidence="2 3">
    <name type="scientific">Pseudomonas pohangensis</name>
    <dbReference type="NCBI Taxonomy" id="364197"/>
    <lineage>
        <taxon>Bacteria</taxon>
        <taxon>Pseudomonadati</taxon>
        <taxon>Pseudomonadota</taxon>
        <taxon>Gammaproteobacteria</taxon>
        <taxon>Pseudomonadales</taxon>
        <taxon>Pseudomonadaceae</taxon>
        <taxon>Pseudomonas</taxon>
    </lineage>
</organism>
<dbReference type="Proteomes" id="UP000243232">
    <property type="component" value="Chromosome I"/>
</dbReference>
<dbReference type="Pfam" id="PF08241">
    <property type="entry name" value="Methyltransf_11"/>
    <property type="match status" value="1"/>
</dbReference>
<evidence type="ECO:0000313" key="3">
    <source>
        <dbReference type="Proteomes" id="UP000243232"/>
    </source>
</evidence>
<dbReference type="EMBL" id="LT629785">
    <property type="protein sequence ID" value="SDU02804.1"/>
    <property type="molecule type" value="Genomic_DNA"/>
</dbReference>
<reference evidence="3" key="1">
    <citation type="submission" date="2016-10" db="EMBL/GenBank/DDBJ databases">
        <authorList>
            <person name="Varghese N."/>
            <person name="Submissions S."/>
        </authorList>
    </citation>
    <scope>NUCLEOTIDE SEQUENCE [LARGE SCALE GENOMIC DNA]</scope>
    <source>
        <strain evidence="3">DSM 17875</strain>
    </source>
</reference>
<accession>A0A1H2F618</accession>
<dbReference type="SUPFAM" id="SSF53335">
    <property type="entry name" value="S-adenosyl-L-methionine-dependent methyltransferases"/>
    <property type="match status" value="1"/>
</dbReference>
<keyword evidence="2" id="KW-0489">Methyltransferase</keyword>
<dbReference type="GO" id="GO:0008757">
    <property type="term" value="F:S-adenosylmethionine-dependent methyltransferase activity"/>
    <property type="evidence" value="ECO:0007669"/>
    <property type="project" value="InterPro"/>
</dbReference>
<dbReference type="RefSeq" id="WP_090193685.1">
    <property type="nucleotide sequence ID" value="NZ_LT629785.1"/>
</dbReference>
<proteinExistence type="predicted"/>
<evidence type="ECO:0000313" key="2">
    <source>
        <dbReference type="EMBL" id="SDU02804.1"/>
    </source>
</evidence>
<name>A0A1H2F618_9PSED</name>